<evidence type="ECO:0000313" key="9">
    <source>
        <dbReference type="EMBL" id="KAI1866918.1"/>
    </source>
</evidence>
<dbReference type="EMBL" id="JAFIMR010000019">
    <property type="protein sequence ID" value="KAI1866918.1"/>
    <property type="molecule type" value="Genomic_DNA"/>
</dbReference>
<reference evidence="9" key="1">
    <citation type="submission" date="2021-03" db="EMBL/GenBank/DDBJ databases">
        <title>Revisited historic fungal species revealed as producer of novel bioactive compounds through whole genome sequencing and comparative genomics.</title>
        <authorList>
            <person name="Vignolle G.A."/>
            <person name="Hochenegger N."/>
            <person name="Mach R.L."/>
            <person name="Mach-Aigner A.R."/>
            <person name="Javad Rahimi M."/>
            <person name="Salim K.A."/>
            <person name="Chan C.M."/>
            <person name="Lim L.B.L."/>
            <person name="Cai F."/>
            <person name="Druzhinina I.S."/>
            <person name="U'Ren J.M."/>
            <person name="Derntl C."/>
        </authorList>
    </citation>
    <scope>NUCLEOTIDE SEQUENCE</scope>
    <source>
        <strain evidence="9">TUCIM 5799</strain>
    </source>
</reference>
<feature type="signal peptide" evidence="7">
    <location>
        <begin position="1"/>
        <end position="17"/>
    </location>
</feature>
<dbReference type="InterPro" id="IPR020846">
    <property type="entry name" value="MFS_dom"/>
</dbReference>
<dbReference type="SUPFAM" id="SSF103473">
    <property type="entry name" value="MFS general substrate transporter"/>
    <property type="match status" value="1"/>
</dbReference>
<dbReference type="AlphaFoldDB" id="A0A9P9WJM0"/>
<feature type="chain" id="PRO_5040337230" description="Major facilitator superfamily (MFS) profile domain-containing protein" evidence="7">
    <location>
        <begin position="18"/>
        <end position="427"/>
    </location>
</feature>
<feature type="domain" description="Major facilitator superfamily (MFS) profile" evidence="8">
    <location>
        <begin position="1"/>
        <end position="339"/>
    </location>
</feature>
<dbReference type="Proteomes" id="UP000829685">
    <property type="component" value="Unassembled WGS sequence"/>
</dbReference>
<evidence type="ECO:0000313" key="10">
    <source>
        <dbReference type="Proteomes" id="UP000829685"/>
    </source>
</evidence>
<evidence type="ECO:0000256" key="6">
    <source>
        <dbReference type="SAM" id="Phobius"/>
    </source>
</evidence>
<evidence type="ECO:0000256" key="4">
    <source>
        <dbReference type="ARBA" id="ARBA00022989"/>
    </source>
</evidence>
<evidence type="ECO:0000256" key="1">
    <source>
        <dbReference type="ARBA" id="ARBA00004141"/>
    </source>
</evidence>
<evidence type="ECO:0000256" key="3">
    <source>
        <dbReference type="ARBA" id="ARBA00022692"/>
    </source>
</evidence>
<protein>
    <recommendedName>
        <fullName evidence="8">Major facilitator superfamily (MFS) profile domain-containing protein</fullName>
    </recommendedName>
</protein>
<gene>
    <name evidence="9" type="ORF">JX265_007494</name>
</gene>
<dbReference type="GO" id="GO:0022857">
    <property type="term" value="F:transmembrane transporter activity"/>
    <property type="evidence" value="ECO:0007669"/>
    <property type="project" value="InterPro"/>
</dbReference>
<dbReference type="PANTHER" id="PTHR48020">
    <property type="entry name" value="PROTON MYO-INOSITOL COTRANSPORTER"/>
    <property type="match status" value="1"/>
</dbReference>
<organism evidence="9 10">
    <name type="scientific">Neoarthrinium moseri</name>
    <dbReference type="NCBI Taxonomy" id="1658444"/>
    <lineage>
        <taxon>Eukaryota</taxon>
        <taxon>Fungi</taxon>
        <taxon>Dikarya</taxon>
        <taxon>Ascomycota</taxon>
        <taxon>Pezizomycotina</taxon>
        <taxon>Sordariomycetes</taxon>
        <taxon>Xylariomycetidae</taxon>
        <taxon>Amphisphaeriales</taxon>
        <taxon>Apiosporaceae</taxon>
        <taxon>Neoarthrinium</taxon>
    </lineage>
</organism>
<keyword evidence="10" id="KW-1185">Reference proteome</keyword>
<feature type="transmembrane region" description="Helical" evidence="6">
    <location>
        <begin position="244"/>
        <end position="263"/>
    </location>
</feature>
<dbReference type="PANTHER" id="PTHR48020:SF12">
    <property type="entry name" value="PROTON MYO-INOSITOL COTRANSPORTER"/>
    <property type="match status" value="1"/>
</dbReference>
<dbReference type="InterPro" id="IPR005828">
    <property type="entry name" value="MFS_sugar_transport-like"/>
</dbReference>
<feature type="transmembrane region" description="Helical" evidence="6">
    <location>
        <begin position="284"/>
        <end position="305"/>
    </location>
</feature>
<evidence type="ECO:0000259" key="8">
    <source>
        <dbReference type="PROSITE" id="PS50850"/>
    </source>
</evidence>
<keyword evidence="3 6" id="KW-0812">Transmembrane</keyword>
<comment type="caution">
    <text evidence="9">The sequence shown here is derived from an EMBL/GenBank/DDBJ whole genome shotgun (WGS) entry which is preliminary data.</text>
</comment>
<dbReference type="Gene3D" id="1.20.1250.20">
    <property type="entry name" value="MFS general substrate transporter like domains"/>
    <property type="match status" value="1"/>
</dbReference>
<feature type="transmembrane region" description="Helical" evidence="6">
    <location>
        <begin position="41"/>
        <end position="62"/>
    </location>
</feature>
<dbReference type="GO" id="GO:0016020">
    <property type="term" value="C:membrane"/>
    <property type="evidence" value="ECO:0007669"/>
    <property type="project" value="UniProtKB-SubCell"/>
</dbReference>
<keyword evidence="4 6" id="KW-1133">Transmembrane helix</keyword>
<dbReference type="Pfam" id="PF00083">
    <property type="entry name" value="Sugar_tr"/>
    <property type="match status" value="1"/>
</dbReference>
<feature type="transmembrane region" description="Helical" evidence="6">
    <location>
        <begin position="218"/>
        <end position="238"/>
    </location>
</feature>
<proteinExistence type="predicted"/>
<dbReference type="InterPro" id="IPR036259">
    <property type="entry name" value="MFS_trans_sf"/>
</dbReference>
<evidence type="ECO:0000256" key="5">
    <source>
        <dbReference type="ARBA" id="ARBA00023136"/>
    </source>
</evidence>
<sequence length="427" mass="49268">MWQMWTAFGLLLGYTFGVAFWDVGAACRTEGKLELPCSLNWRLMLGAAMIPPLIPMIYVYTLPESPRWLMRRAILCKDEHKAKKLYRQTHSSLKQLNKTSLQASREFVWLYYSLREETRNNESENSTTITTLKQLWTHGRTRRALIASVLTMFLQQFCGVNIIAYYSTSVLQQHLTGHEAVSATDDRDPYYISLGFGALNWLFAFPAAFLMDTIGRRALLLLTFPFLALFQATMAISLTSSGNLAGIVGFTVSMYLFCIFYSVGEGPVPFVYAAESMPLHHRDYGMGIVTFVNWTFNFILALTFPGFLDTFKRPGSFGWYAAWCFIGWILIFFFVRETKQERLEDMDLIFNAKSSHHARFALVELDWFFKHGWRVWSEERKEKPSFIDYMNEIQDGQSGEVGSHSAVENLQMEDLPATERFTYMYNS</sequence>
<dbReference type="PROSITE" id="PS50850">
    <property type="entry name" value="MFS"/>
    <property type="match status" value="1"/>
</dbReference>
<comment type="subcellular location">
    <subcellularLocation>
        <location evidence="1">Membrane</location>
        <topology evidence="1">Multi-pass membrane protein</topology>
    </subcellularLocation>
</comment>
<dbReference type="InterPro" id="IPR050814">
    <property type="entry name" value="Myo-inositol_Transporter"/>
</dbReference>
<accession>A0A9P9WJM0</accession>
<evidence type="ECO:0000256" key="7">
    <source>
        <dbReference type="SAM" id="SignalP"/>
    </source>
</evidence>
<name>A0A9P9WJM0_9PEZI</name>
<evidence type="ECO:0000256" key="2">
    <source>
        <dbReference type="ARBA" id="ARBA00022448"/>
    </source>
</evidence>
<keyword evidence="7" id="KW-0732">Signal</keyword>
<feature type="transmembrane region" description="Helical" evidence="6">
    <location>
        <begin position="190"/>
        <end position="211"/>
    </location>
</feature>
<keyword evidence="2" id="KW-0813">Transport</keyword>
<feature type="transmembrane region" description="Helical" evidence="6">
    <location>
        <begin position="317"/>
        <end position="335"/>
    </location>
</feature>
<keyword evidence="5 6" id="KW-0472">Membrane</keyword>
<feature type="transmembrane region" description="Helical" evidence="6">
    <location>
        <begin position="144"/>
        <end position="166"/>
    </location>
</feature>